<protein>
    <submittedName>
        <fullName evidence="1">Uncharacterized protein</fullName>
    </submittedName>
</protein>
<dbReference type="OrthoDB" id="1048580at2"/>
<proteinExistence type="predicted"/>
<dbReference type="PROSITE" id="PS51257">
    <property type="entry name" value="PROKAR_LIPOPROTEIN"/>
    <property type="match status" value="1"/>
</dbReference>
<dbReference type="RefSeq" id="WP_139698901.1">
    <property type="nucleotide sequence ID" value="NZ_CP074074.1"/>
</dbReference>
<dbReference type="AlphaFoldDB" id="A0A5C4SDI9"/>
<name>A0A5C4SDI9_9FLAO</name>
<gene>
    <name evidence="1" type="ORF">FGF67_16720</name>
</gene>
<reference evidence="1 2" key="1">
    <citation type="submission" date="2019-05" db="EMBL/GenBank/DDBJ databases">
        <title>Tamlana fucoidanivorans sp. nov., isolated from the surface of algae collected from Fujian province in China.</title>
        <authorList>
            <person name="Li J."/>
        </authorList>
    </citation>
    <scope>NUCLEOTIDE SEQUENCE [LARGE SCALE GENOMIC DNA]</scope>
    <source>
        <strain evidence="1 2">CW2-9</strain>
    </source>
</reference>
<evidence type="ECO:0000313" key="2">
    <source>
        <dbReference type="Proteomes" id="UP000308713"/>
    </source>
</evidence>
<dbReference type="EMBL" id="VDCS01000039">
    <property type="protein sequence ID" value="TNJ40852.1"/>
    <property type="molecule type" value="Genomic_DNA"/>
</dbReference>
<evidence type="ECO:0000313" key="1">
    <source>
        <dbReference type="EMBL" id="TNJ40852.1"/>
    </source>
</evidence>
<organism evidence="1 2">
    <name type="scientific">Allotamlana fucoidanivorans</name>
    <dbReference type="NCBI Taxonomy" id="2583814"/>
    <lineage>
        <taxon>Bacteria</taxon>
        <taxon>Pseudomonadati</taxon>
        <taxon>Bacteroidota</taxon>
        <taxon>Flavobacteriia</taxon>
        <taxon>Flavobacteriales</taxon>
        <taxon>Flavobacteriaceae</taxon>
        <taxon>Allotamlana</taxon>
    </lineage>
</organism>
<dbReference type="Proteomes" id="UP000308713">
    <property type="component" value="Unassembled WGS sequence"/>
</dbReference>
<accession>A0A5C4SDI9</accession>
<sequence>MNRLLILFLSLSIIGCSKQKKIWDNGLTKSAEKIIEYTIRIQEDSLKNEIRDTLLIAIKKYRDDDQLALQTRKTLFDNGQMEIEYVYDYSDRLKQEIVKMSTDSLPFKVNYSYKNSLLFQSSGIMDNETERFEQIETHYYRNDDTKEKSIMRQIFLDKETNDTIRNSTVSTYYNTNEKVDSILSINLRRKGQNRKAVYEFDGKNFIGLKEYNETDSLLSNQKFEYKMDEFDNWTEKKVIENGILKRIIIREIKYK</sequence>
<keyword evidence="2" id="KW-1185">Reference proteome</keyword>
<comment type="caution">
    <text evidence="1">The sequence shown here is derived from an EMBL/GenBank/DDBJ whole genome shotgun (WGS) entry which is preliminary data.</text>
</comment>